<dbReference type="EMBL" id="RJJR01000026">
    <property type="protein sequence ID" value="RNI32174.1"/>
    <property type="molecule type" value="Genomic_DNA"/>
</dbReference>
<dbReference type="RefSeq" id="WP_123122590.1">
    <property type="nucleotide sequence ID" value="NZ_RJJR01000026.1"/>
</dbReference>
<dbReference type="Proteomes" id="UP000267223">
    <property type="component" value="Unassembled WGS sequence"/>
</dbReference>
<evidence type="ECO:0008006" key="5">
    <source>
        <dbReference type="Google" id="ProtNLM"/>
    </source>
</evidence>
<accession>A0A3M9N308</accession>
<proteinExistence type="predicted"/>
<dbReference type="Gene3D" id="3.40.50.11350">
    <property type="match status" value="1"/>
</dbReference>
<reference evidence="3 4" key="1">
    <citation type="submission" date="2018-11" db="EMBL/GenBank/DDBJ databases">
        <title>Draft genome sequence of Ferruginibacter sp. BO-59.</title>
        <authorList>
            <person name="Im W.T."/>
        </authorList>
    </citation>
    <scope>NUCLEOTIDE SEQUENCE [LARGE SCALE GENOMIC DNA]</scope>
    <source>
        <strain evidence="3 4">BO-59</strain>
    </source>
</reference>
<dbReference type="AlphaFoldDB" id="A0A3M9N308"/>
<protein>
    <recommendedName>
        <fullName evidence="5">Glycosyl transferase family 11</fullName>
    </recommendedName>
</protein>
<evidence type="ECO:0000313" key="3">
    <source>
        <dbReference type="EMBL" id="RNI32174.1"/>
    </source>
</evidence>
<comment type="caution">
    <text evidence="3">The sequence shown here is derived from an EMBL/GenBank/DDBJ whole genome shotgun (WGS) entry which is preliminary data.</text>
</comment>
<name>A0A3M9N308_9BACT</name>
<evidence type="ECO:0000256" key="2">
    <source>
        <dbReference type="ARBA" id="ARBA00022679"/>
    </source>
</evidence>
<dbReference type="Pfam" id="PF01531">
    <property type="entry name" value="Glyco_transf_11"/>
    <property type="match status" value="1"/>
</dbReference>
<evidence type="ECO:0000313" key="4">
    <source>
        <dbReference type="Proteomes" id="UP000267223"/>
    </source>
</evidence>
<keyword evidence="2" id="KW-0808">Transferase</keyword>
<dbReference type="GO" id="GO:0016020">
    <property type="term" value="C:membrane"/>
    <property type="evidence" value="ECO:0007669"/>
    <property type="project" value="InterPro"/>
</dbReference>
<keyword evidence="1" id="KW-0328">Glycosyltransferase</keyword>
<sequence>MSKVYVKFPKTGLGNLLLIWARAYVFSEINHLPLVTSSWWAFRWGAWLRNEKKKRLYWGYFRENGFLRRLGIQWFRLTHKIVHEPPIQKIDTRVSGNQLFLFDRVIVDNDLFGSIRDYSDLISQKLYEMLNPKLKKQLETYVPPVISIHIRRGDFKMGNPITPESFFIKTIIEIRKAANEDLPVTVFTDANEDEIMEVLALPETHMASPKADILDILLMSKSKFVILSRSSTFSYWAAFLSDALVIRPAGDWQLKIKDKLPGNNYKELIFPVNSLKLKSEMKLQ</sequence>
<dbReference type="GO" id="GO:0005975">
    <property type="term" value="P:carbohydrate metabolic process"/>
    <property type="evidence" value="ECO:0007669"/>
    <property type="project" value="InterPro"/>
</dbReference>
<organism evidence="3 4">
    <name type="scientific">Hanamia caeni</name>
    <dbReference type="NCBI Taxonomy" id="2294116"/>
    <lineage>
        <taxon>Bacteria</taxon>
        <taxon>Pseudomonadati</taxon>
        <taxon>Bacteroidota</taxon>
        <taxon>Chitinophagia</taxon>
        <taxon>Chitinophagales</taxon>
        <taxon>Chitinophagaceae</taxon>
        <taxon>Hanamia</taxon>
    </lineage>
</organism>
<dbReference type="InterPro" id="IPR002516">
    <property type="entry name" value="Glyco_trans_11"/>
</dbReference>
<keyword evidence="4" id="KW-1185">Reference proteome</keyword>
<gene>
    <name evidence="3" type="ORF">EFY79_20285</name>
</gene>
<evidence type="ECO:0000256" key="1">
    <source>
        <dbReference type="ARBA" id="ARBA00022676"/>
    </source>
</evidence>
<dbReference type="OrthoDB" id="667559at2"/>
<dbReference type="GO" id="GO:0008107">
    <property type="term" value="F:galactoside 2-alpha-L-fucosyltransferase activity"/>
    <property type="evidence" value="ECO:0007669"/>
    <property type="project" value="InterPro"/>
</dbReference>